<keyword evidence="5 9" id="KW-0812">Transmembrane</keyword>
<evidence type="ECO:0000313" key="11">
    <source>
        <dbReference type="EMBL" id="TQV87295.1"/>
    </source>
</evidence>
<evidence type="ECO:0000256" key="5">
    <source>
        <dbReference type="ARBA" id="ARBA00022692"/>
    </source>
</evidence>
<feature type="transmembrane region" description="Helical" evidence="9">
    <location>
        <begin position="111"/>
        <end position="136"/>
    </location>
</feature>
<feature type="transmembrane region" description="Helical" evidence="9">
    <location>
        <begin position="267"/>
        <end position="288"/>
    </location>
</feature>
<evidence type="ECO:0000256" key="1">
    <source>
        <dbReference type="ARBA" id="ARBA00001946"/>
    </source>
</evidence>
<dbReference type="InterPro" id="IPR007895">
    <property type="entry name" value="MASE1"/>
</dbReference>
<keyword evidence="7 9" id="KW-0472">Membrane</keyword>
<comment type="subcellular location">
    <subcellularLocation>
        <location evidence="2">Cell membrane</location>
        <topology evidence="2">Multi-pass membrane protein</topology>
    </subcellularLocation>
</comment>
<feature type="transmembrane region" description="Helical" evidence="9">
    <location>
        <begin position="214"/>
        <end position="233"/>
    </location>
</feature>
<dbReference type="SUPFAM" id="SSF55073">
    <property type="entry name" value="Nucleotide cyclase"/>
    <property type="match status" value="1"/>
</dbReference>
<dbReference type="CDD" id="cd01949">
    <property type="entry name" value="GGDEF"/>
    <property type="match status" value="1"/>
</dbReference>
<dbReference type="Gene3D" id="3.30.70.270">
    <property type="match status" value="1"/>
</dbReference>
<accession>A0A545UCV2</accession>
<gene>
    <name evidence="11" type="ORF">FLL46_12655</name>
</gene>
<feature type="domain" description="GGDEF" evidence="10">
    <location>
        <begin position="332"/>
        <end position="463"/>
    </location>
</feature>
<evidence type="ECO:0000256" key="9">
    <source>
        <dbReference type="SAM" id="Phobius"/>
    </source>
</evidence>
<dbReference type="InterPro" id="IPR029787">
    <property type="entry name" value="Nucleotide_cyclase"/>
</dbReference>
<proteinExistence type="predicted"/>
<comment type="caution">
    <text evidence="11">The sequence shown here is derived from an EMBL/GenBank/DDBJ whole genome shotgun (WGS) entry which is preliminary data.</text>
</comment>
<evidence type="ECO:0000259" key="10">
    <source>
        <dbReference type="PROSITE" id="PS50887"/>
    </source>
</evidence>
<dbReference type="PROSITE" id="PS50887">
    <property type="entry name" value="GGDEF"/>
    <property type="match status" value="1"/>
</dbReference>
<evidence type="ECO:0000256" key="8">
    <source>
        <dbReference type="ARBA" id="ARBA00034247"/>
    </source>
</evidence>
<protein>
    <recommendedName>
        <fullName evidence="3">diguanylate cyclase</fullName>
        <ecNumber evidence="3">2.7.7.65</ecNumber>
    </recommendedName>
</protein>
<evidence type="ECO:0000313" key="12">
    <source>
        <dbReference type="Proteomes" id="UP000315439"/>
    </source>
</evidence>
<dbReference type="Pfam" id="PF00990">
    <property type="entry name" value="GGDEF"/>
    <property type="match status" value="1"/>
</dbReference>
<dbReference type="Proteomes" id="UP000315439">
    <property type="component" value="Unassembled WGS sequence"/>
</dbReference>
<dbReference type="Pfam" id="PF05231">
    <property type="entry name" value="MASE1"/>
    <property type="match status" value="1"/>
</dbReference>
<dbReference type="EC" id="2.7.7.65" evidence="3"/>
<organism evidence="11 12">
    <name type="scientific">Aliikangiella coralliicola</name>
    <dbReference type="NCBI Taxonomy" id="2592383"/>
    <lineage>
        <taxon>Bacteria</taxon>
        <taxon>Pseudomonadati</taxon>
        <taxon>Pseudomonadota</taxon>
        <taxon>Gammaproteobacteria</taxon>
        <taxon>Oceanospirillales</taxon>
        <taxon>Pleioneaceae</taxon>
        <taxon>Aliikangiella</taxon>
    </lineage>
</organism>
<keyword evidence="4" id="KW-1003">Cell membrane</keyword>
<dbReference type="OrthoDB" id="9803824at2"/>
<dbReference type="GO" id="GO:0005886">
    <property type="term" value="C:plasma membrane"/>
    <property type="evidence" value="ECO:0007669"/>
    <property type="project" value="UniProtKB-SubCell"/>
</dbReference>
<sequence>MKVKRIWWVNGVVASLYFILGHGAFSIAVSHQNITSVIFAPEGVSLAFAILYGRRVWIGVFVGQLLLALSTALPLLIALSISLSNSLEVIIAAVIFQKIKISPELNRIHHLVWLLCIVALVLQPFSATFGLLPFWLTNRIAEDQLASAWIYWWYGNSLGQCLVAPLILSWSQFPWKKTFGNSQFGEVFAITLLMSIITLIVFERFPGLKFDHPLSIFAVLFPLFCLGAIRYGMRGATAMSVVTTIIAADSTAKQLGPFTIGSGLDSIVYLNNFIAGATVTGLTIAAIFSERKLLLDKLTELAYTDSLTCIANRRAFMEKAQDEFNRCQRFNDDMSIILIDVDKFKQINDRFGHNVGDKALKSIANLINQSRRSIDTVGRMGGDEFAVIMPKTNSASRQAFLERLIETFEKTAFIVINNTKVKVTVSIGMASFRKEDASVEAIIHRADQRMYQYKNNTAINASA</sequence>
<feature type="transmembrane region" description="Helical" evidence="9">
    <location>
        <begin position="183"/>
        <end position="202"/>
    </location>
</feature>
<feature type="transmembrane region" description="Helical" evidence="9">
    <location>
        <begin position="7"/>
        <end position="28"/>
    </location>
</feature>
<dbReference type="PANTHER" id="PTHR45138">
    <property type="entry name" value="REGULATORY COMPONENTS OF SENSORY TRANSDUCTION SYSTEM"/>
    <property type="match status" value="1"/>
</dbReference>
<dbReference type="GO" id="GO:0052621">
    <property type="term" value="F:diguanylate cyclase activity"/>
    <property type="evidence" value="ECO:0007669"/>
    <property type="project" value="UniProtKB-EC"/>
</dbReference>
<evidence type="ECO:0000256" key="7">
    <source>
        <dbReference type="ARBA" id="ARBA00023136"/>
    </source>
</evidence>
<dbReference type="EMBL" id="VIKS01000008">
    <property type="protein sequence ID" value="TQV87295.1"/>
    <property type="molecule type" value="Genomic_DNA"/>
</dbReference>
<evidence type="ECO:0000256" key="3">
    <source>
        <dbReference type="ARBA" id="ARBA00012528"/>
    </source>
</evidence>
<keyword evidence="6 9" id="KW-1133">Transmembrane helix</keyword>
<name>A0A545UCV2_9GAMM</name>
<dbReference type="NCBIfam" id="TIGR00254">
    <property type="entry name" value="GGDEF"/>
    <property type="match status" value="1"/>
</dbReference>
<evidence type="ECO:0000256" key="4">
    <source>
        <dbReference type="ARBA" id="ARBA00022475"/>
    </source>
</evidence>
<dbReference type="InterPro" id="IPR000160">
    <property type="entry name" value="GGDEF_dom"/>
</dbReference>
<feature type="transmembrane region" description="Helical" evidence="9">
    <location>
        <begin position="34"/>
        <end position="53"/>
    </location>
</feature>
<comment type="catalytic activity">
    <reaction evidence="8">
        <text>2 GTP = 3',3'-c-di-GMP + 2 diphosphate</text>
        <dbReference type="Rhea" id="RHEA:24898"/>
        <dbReference type="ChEBI" id="CHEBI:33019"/>
        <dbReference type="ChEBI" id="CHEBI:37565"/>
        <dbReference type="ChEBI" id="CHEBI:58805"/>
        <dbReference type="EC" id="2.7.7.65"/>
    </reaction>
</comment>
<dbReference type="SMART" id="SM00267">
    <property type="entry name" value="GGDEF"/>
    <property type="match status" value="1"/>
</dbReference>
<comment type="cofactor">
    <cofactor evidence="1">
        <name>Mg(2+)</name>
        <dbReference type="ChEBI" id="CHEBI:18420"/>
    </cofactor>
</comment>
<reference evidence="11 12" key="1">
    <citation type="submission" date="2019-07" db="EMBL/GenBank/DDBJ databases">
        <title>Draft genome for Aliikangiella sp. M105.</title>
        <authorList>
            <person name="Wang G."/>
        </authorList>
    </citation>
    <scope>NUCLEOTIDE SEQUENCE [LARGE SCALE GENOMIC DNA]</scope>
    <source>
        <strain evidence="11 12">M105</strain>
    </source>
</reference>
<evidence type="ECO:0000256" key="2">
    <source>
        <dbReference type="ARBA" id="ARBA00004651"/>
    </source>
</evidence>
<dbReference type="PANTHER" id="PTHR45138:SF9">
    <property type="entry name" value="DIGUANYLATE CYCLASE DGCM-RELATED"/>
    <property type="match status" value="1"/>
</dbReference>
<keyword evidence="12" id="KW-1185">Reference proteome</keyword>
<feature type="transmembrane region" description="Helical" evidence="9">
    <location>
        <begin position="148"/>
        <end position="171"/>
    </location>
</feature>
<dbReference type="InterPro" id="IPR050469">
    <property type="entry name" value="Diguanylate_Cyclase"/>
</dbReference>
<dbReference type="FunFam" id="3.30.70.270:FF:000001">
    <property type="entry name" value="Diguanylate cyclase domain protein"/>
    <property type="match status" value="1"/>
</dbReference>
<feature type="transmembrane region" description="Helical" evidence="9">
    <location>
        <begin position="65"/>
        <end position="96"/>
    </location>
</feature>
<dbReference type="InterPro" id="IPR043128">
    <property type="entry name" value="Rev_trsase/Diguanyl_cyclase"/>
</dbReference>
<dbReference type="RefSeq" id="WP_142893892.1">
    <property type="nucleotide sequence ID" value="NZ_ML660164.1"/>
</dbReference>
<evidence type="ECO:0000256" key="6">
    <source>
        <dbReference type="ARBA" id="ARBA00022989"/>
    </source>
</evidence>
<dbReference type="AlphaFoldDB" id="A0A545UCV2"/>